<proteinExistence type="predicted"/>
<name>A0A2U3Q001_9BRAD</name>
<evidence type="ECO:0000313" key="1">
    <source>
        <dbReference type="EMBL" id="SPP94678.1"/>
    </source>
</evidence>
<dbReference type="Proteomes" id="UP000246085">
    <property type="component" value="Chromosome BRAD3257"/>
</dbReference>
<sequence>MRRRGATVRMNARLLQIARLTGRAAGLLFLRNERGIIRQAKADDAQTCTEIEKWLASRGLKPPR</sequence>
<dbReference type="AlphaFoldDB" id="A0A2U3Q001"/>
<organism evidence="1 2">
    <name type="scientific">Bradyrhizobium vignae</name>
    <dbReference type="NCBI Taxonomy" id="1549949"/>
    <lineage>
        <taxon>Bacteria</taxon>
        <taxon>Pseudomonadati</taxon>
        <taxon>Pseudomonadota</taxon>
        <taxon>Alphaproteobacteria</taxon>
        <taxon>Hyphomicrobiales</taxon>
        <taxon>Nitrobacteraceae</taxon>
        <taxon>Bradyrhizobium</taxon>
    </lineage>
</organism>
<protein>
    <submittedName>
        <fullName evidence="1">Uncharacterized protein</fullName>
    </submittedName>
</protein>
<dbReference type="EMBL" id="LS398110">
    <property type="protein sequence ID" value="SPP94678.1"/>
    <property type="molecule type" value="Genomic_DNA"/>
</dbReference>
<reference evidence="1 2" key="1">
    <citation type="submission" date="2018-03" db="EMBL/GenBank/DDBJ databases">
        <authorList>
            <person name="Gully D."/>
        </authorList>
    </citation>
    <scope>NUCLEOTIDE SEQUENCE [LARGE SCALE GENOMIC DNA]</scope>
    <source>
        <strain evidence="1">ORS3257</strain>
    </source>
</reference>
<accession>A0A2U3Q001</accession>
<dbReference type="KEGG" id="bvz:BRAD3257_3662"/>
<evidence type="ECO:0000313" key="2">
    <source>
        <dbReference type="Proteomes" id="UP000246085"/>
    </source>
</evidence>
<gene>
    <name evidence="1" type="ORF">BRAD3257_3662</name>
</gene>